<dbReference type="Proteomes" id="UP001499987">
    <property type="component" value="Unassembled WGS sequence"/>
</dbReference>
<evidence type="ECO:0000313" key="4">
    <source>
        <dbReference type="Proteomes" id="UP001499987"/>
    </source>
</evidence>
<accession>A0ABN1U1T7</accession>
<comment type="caution">
    <text evidence="3">The sequence shown here is derived from an EMBL/GenBank/DDBJ whole genome shotgun (WGS) entry which is preliminary data.</text>
</comment>
<dbReference type="RefSeq" id="WP_344626933.1">
    <property type="nucleotide sequence ID" value="NZ_BAAALD010000083.1"/>
</dbReference>
<reference evidence="3 4" key="1">
    <citation type="journal article" date="2019" name="Int. J. Syst. Evol. Microbiol.">
        <title>The Global Catalogue of Microorganisms (GCM) 10K type strain sequencing project: providing services to taxonomists for standard genome sequencing and annotation.</title>
        <authorList>
            <consortium name="The Broad Institute Genomics Platform"/>
            <consortium name="The Broad Institute Genome Sequencing Center for Infectious Disease"/>
            <person name="Wu L."/>
            <person name="Ma J."/>
        </authorList>
    </citation>
    <scope>NUCLEOTIDE SEQUENCE [LARGE SCALE GENOMIC DNA]</scope>
    <source>
        <strain evidence="3 4">JCM 13002</strain>
    </source>
</reference>
<keyword evidence="2" id="KW-0472">Membrane</keyword>
<evidence type="ECO:0000313" key="3">
    <source>
        <dbReference type="EMBL" id="GAA1111706.1"/>
    </source>
</evidence>
<evidence type="ECO:0000256" key="2">
    <source>
        <dbReference type="SAM" id="Phobius"/>
    </source>
</evidence>
<keyword evidence="2" id="KW-1133">Transmembrane helix</keyword>
<evidence type="ECO:0008006" key="5">
    <source>
        <dbReference type="Google" id="ProtNLM"/>
    </source>
</evidence>
<name>A0ABN1U1T7_9ACTN</name>
<gene>
    <name evidence="3" type="ORF">GCM10009663_61120</name>
</gene>
<feature type="region of interest" description="Disordered" evidence="1">
    <location>
        <begin position="121"/>
        <end position="154"/>
    </location>
</feature>
<evidence type="ECO:0000256" key="1">
    <source>
        <dbReference type="SAM" id="MobiDB-lite"/>
    </source>
</evidence>
<keyword evidence="2" id="KW-0812">Transmembrane</keyword>
<protein>
    <recommendedName>
        <fullName evidence="5">PH domain-containing protein</fullName>
    </recommendedName>
</protein>
<organism evidence="3 4">
    <name type="scientific">Kitasatospora arboriphila</name>
    <dbReference type="NCBI Taxonomy" id="258052"/>
    <lineage>
        <taxon>Bacteria</taxon>
        <taxon>Bacillati</taxon>
        <taxon>Actinomycetota</taxon>
        <taxon>Actinomycetes</taxon>
        <taxon>Kitasatosporales</taxon>
        <taxon>Streptomycetaceae</taxon>
        <taxon>Kitasatospora</taxon>
    </lineage>
</organism>
<sequence>MYGHDPVDGPVDAAADALVWRPGPPDGDRTAALVGAVDAGAVLLLLLLWPVLRWWGCAIGAALLAGQLAGLRMLRARQRRLVVECELRPGRGTARFVLHGGAEQVVPFAALRRIDLTHRGERGARGTRSTADFGLEPAPAPSAGTAGGLRTARTVVPEDDLDRLRAFAERHGVRYHEEERLPAD</sequence>
<dbReference type="EMBL" id="BAAALD010000083">
    <property type="protein sequence ID" value="GAA1111706.1"/>
    <property type="molecule type" value="Genomic_DNA"/>
</dbReference>
<keyword evidence="4" id="KW-1185">Reference proteome</keyword>
<feature type="transmembrane region" description="Helical" evidence="2">
    <location>
        <begin position="52"/>
        <end position="71"/>
    </location>
</feature>
<proteinExistence type="predicted"/>